<dbReference type="AlphaFoldDB" id="A0A9P9F634"/>
<dbReference type="PANTHER" id="PTHR33048">
    <property type="entry name" value="PTH11-LIKE INTEGRAL MEMBRANE PROTEIN (AFU_ORTHOLOGUE AFUA_5G11245)"/>
    <property type="match status" value="1"/>
</dbReference>
<evidence type="ECO:0000256" key="4">
    <source>
        <dbReference type="ARBA" id="ARBA00023136"/>
    </source>
</evidence>
<dbReference type="OrthoDB" id="5421689at2759"/>
<name>A0A9P9F634_9HYPO</name>
<keyword evidence="3 7" id="KW-1133">Transmembrane helix</keyword>
<dbReference type="EMBL" id="JAGMUV010000006">
    <property type="protein sequence ID" value="KAH7153347.1"/>
    <property type="molecule type" value="Genomic_DNA"/>
</dbReference>
<accession>A0A9P9F634</accession>
<feature type="domain" description="Rhodopsin" evidence="8">
    <location>
        <begin position="52"/>
        <end position="290"/>
    </location>
</feature>
<evidence type="ECO:0000259" key="8">
    <source>
        <dbReference type="Pfam" id="PF20684"/>
    </source>
</evidence>
<protein>
    <recommendedName>
        <fullName evidence="8">Rhodopsin domain-containing protein</fullName>
    </recommendedName>
</protein>
<evidence type="ECO:0000256" key="6">
    <source>
        <dbReference type="SAM" id="MobiDB-lite"/>
    </source>
</evidence>
<reference evidence="9" key="1">
    <citation type="journal article" date="2021" name="Nat. Commun.">
        <title>Genetic determinants of endophytism in the Arabidopsis root mycobiome.</title>
        <authorList>
            <person name="Mesny F."/>
            <person name="Miyauchi S."/>
            <person name="Thiergart T."/>
            <person name="Pickel B."/>
            <person name="Atanasova L."/>
            <person name="Karlsson M."/>
            <person name="Huettel B."/>
            <person name="Barry K.W."/>
            <person name="Haridas S."/>
            <person name="Chen C."/>
            <person name="Bauer D."/>
            <person name="Andreopoulos W."/>
            <person name="Pangilinan J."/>
            <person name="LaButti K."/>
            <person name="Riley R."/>
            <person name="Lipzen A."/>
            <person name="Clum A."/>
            <person name="Drula E."/>
            <person name="Henrissat B."/>
            <person name="Kohler A."/>
            <person name="Grigoriev I.V."/>
            <person name="Martin F.M."/>
            <person name="Hacquard S."/>
        </authorList>
    </citation>
    <scope>NUCLEOTIDE SEQUENCE</scope>
    <source>
        <strain evidence="9">MPI-CAGE-AT-0147</strain>
    </source>
</reference>
<evidence type="ECO:0000313" key="10">
    <source>
        <dbReference type="Proteomes" id="UP000738349"/>
    </source>
</evidence>
<feature type="transmembrane region" description="Helical" evidence="7">
    <location>
        <begin position="76"/>
        <end position="98"/>
    </location>
</feature>
<evidence type="ECO:0000256" key="3">
    <source>
        <dbReference type="ARBA" id="ARBA00022989"/>
    </source>
</evidence>
<feature type="transmembrane region" description="Helical" evidence="7">
    <location>
        <begin position="191"/>
        <end position="215"/>
    </location>
</feature>
<gene>
    <name evidence="9" type="ORF">EDB81DRAFT_791224</name>
</gene>
<feature type="transmembrane region" description="Helical" evidence="7">
    <location>
        <begin position="145"/>
        <end position="171"/>
    </location>
</feature>
<evidence type="ECO:0000256" key="1">
    <source>
        <dbReference type="ARBA" id="ARBA00004141"/>
    </source>
</evidence>
<dbReference type="InterPro" id="IPR052337">
    <property type="entry name" value="SAT4-like"/>
</dbReference>
<organism evidence="9 10">
    <name type="scientific">Dactylonectria macrodidyma</name>
    <dbReference type="NCBI Taxonomy" id="307937"/>
    <lineage>
        <taxon>Eukaryota</taxon>
        <taxon>Fungi</taxon>
        <taxon>Dikarya</taxon>
        <taxon>Ascomycota</taxon>
        <taxon>Pezizomycotina</taxon>
        <taxon>Sordariomycetes</taxon>
        <taxon>Hypocreomycetidae</taxon>
        <taxon>Hypocreales</taxon>
        <taxon>Nectriaceae</taxon>
        <taxon>Dactylonectria</taxon>
    </lineage>
</organism>
<proteinExistence type="inferred from homology"/>
<dbReference type="InterPro" id="IPR049326">
    <property type="entry name" value="Rhodopsin_dom_fungi"/>
</dbReference>
<feature type="transmembrane region" description="Helical" evidence="7">
    <location>
        <begin position="110"/>
        <end position="133"/>
    </location>
</feature>
<evidence type="ECO:0000256" key="5">
    <source>
        <dbReference type="ARBA" id="ARBA00038359"/>
    </source>
</evidence>
<dbReference type="Proteomes" id="UP000738349">
    <property type="component" value="Unassembled WGS sequence"/>
</dbReference>
<evidence type="ECO:0000313" key="9">
    <source>
        <dbReference type="EMBL" id="KAH7153347.1"/>
    </source>
</evidence>
<sequence length="402" mass="44121">MSPLRQEIAPRAAESSTTALITGTSPPLTRQGTRLIVVCAIMVFFTTVWTVMRIISRNMRKTRYHTEDYFYFIGQIVYYGFIASVIIFVVVGGVGHSVSELAPDVLHRFSQIMIACQMTFGASLGFIKIAVIGMIRRIFRTGGRLFVAATWAATALSLGWALYAISLPFTICTPAESASAAGAPQKCVDGFKAYVALAVLDILSEVAIVLLPMKLVYDLQMNRAHKLALLGVFGAGFVTIVFSCVRLYYLYNTDITNITKSVATSFVSTVLQAGIAVMVASSPMLRPVFDRIARQWLGITLGSTQEESSARVRSRTTGGGTGRMNLGTSHMRSARFQQMHESEEHLAWEMGAVDAKSTEQITTVQVMRKPDCVFNPPSRQPRGGDRDIYVTRETIVEGRRAG</sequence>
<feature type="transmembrane region" description="Helical" evidence="7">
    <location>
        <begin position="227"/>
        <end position="251"/>
    </location>
</feature>
<comment type="caution">
    <text evidence="9">The sequence shown here is derived from an EMBL/GenBank/DDBJ whole genome shotgun (WGS) entry which is preliminary data.</text>
</comment>
<dbReference type="PANTHER" id="PTHR33048:SF47">
    <property type="entry name" value="INTEGRAL MEMBRANE PROTEIN-RELATED"/>
    <property type="match status" value="1"/>
</dbReference>
<keyword evidence="4 7" id="KW-0472">Membrane</keyword>
<feature type="transmembrane region" description="Helical" evidence="7">
    <location>
        <begin position="35"/>
        <end position="55"/>
    </location>
</feature>
<comment type="subcellular location">
    <subcellularLocation>
        <location evidence="1">Membrane</location>
        <topology evidence="1">Multi-pass membrane protein</topology>
    </subcellularLocation>
</comment>
<evidence type="ECO:0000256" key="7">
    <source>
        <dbReference type="SAM" id="Phobius"/>
    </source>
</evidence>
<dbReference type="GO" id="GO:0016020">
    <property type="term" value="C:membrane"/>
    <property type="evidence" value="ECO:0007669"/>
    <property type="project" value="UniProtKB-SubCell"/>
</dbReference>
<keyword evidence="2 7" id="KW-0812">Transmembrane</keyword>
<feature type="transmembrane region" description="Helical" evidence="7">
    <location>
        <begin position="263"/>
        <end position="285"/>
    </location>
</feature>
<comment type="similarity">
    <text evidence="5">Belongs to the SAT4 family.</text>
</comment>
<feature type="region of interest" description="Disordered" evidence="6">
    <location>
        <begin position="307"/>
        <end position="327"/>
    </location>
</feature>
<dbReference type="Pfam" id="PF20684">
    <property type="entry name" value="Fung_rhodopsin"/>
    <property type="match status" value="1"/>
</dbReference>
<evidence type="ECO:0000256" key="2">
    <source>
        <dbReference type="ARBA" id="ARBA00022692"/>
    </source>
</evidence>
<keyword evidence="10" id="KW-1185">Reference proteome</keyword>